<gene>
    <name evidence="2" type="ORF">BN000_05011</name>
</gene>
<dbReference type="RefSeq" id="WP_090639443.1">
    <property type="nucleotide sequence ID" value="NZ_CVRB01000006.1"/>
</dbReference>
<organism evidence="2 3">
    <name type="scientific">Neobacillus massiliamazoniensis</name>
    <dbReference type="NCBI Taxonomy" id="1499688"/>
    <lineage>
        <taxon>Bacteria</taxon>
        <taxon>Bacillati</taxon>
        <taxon>Bacillota</taxon>
        <taxon>Bacilli</taxon>
        <taxon>Bacillales</taxon>
        <taxon>Bacillaceae</taxon>
        <taxon>Neobacillus</taxon>
    </lineage>
</organism>
<dbReference type="EMBL" id="CVRB01000006">
    <property type="protein sequence ID" value="CRK84952.1"/>
    <property type="molecule type" value="Genomic_DNA"/>
</dbReference>
<dbReference type="Pfam" id="PF10842">
    <property type="entry name" value="DUF2642"/>
    <property type="match status" value="1"/>
</dbReference>
<name>A0A0U1P4E4_9BACI</name>
<dbReference type="OrthoDB" id="2965981at2"/>
<evidence type="ECO:0000313" key="3">
    <source>
        <dbReference type="Proteomes" id="UP000199087"/>
    </source>
</evidence>
<keyword evidence="3" id="KW-1185">Reference proteome</keyword>
<dbReference type="InterPro" id="IPR020139">
    <property type="entry name" value="DUF2642"/>
</dbReference>
<feature type="region of interest" description="Disordered" evidence="1">
    <location>
        <begin position="252"/>
        <end position="320"/>
    </location>
</feature>
<feature type="region of interest" description="Disordered" evidence="1">
    <location>
        <begin position="149"/>
        <end position="169"/>
    </location>
</feature>
<proteinExistence type="predicted"/>
<evidence type="ECO:0000313" key="2">
    <source>
        <dbReference type="EMBL" id="CRK84952.1"/>
    </source>
</evidence>
<dbReference type="AlphaFoldDB" id="A0A0U1P4E4"/>
<feature type="compositionally biased region" description="Basic and acidic residues" evidence="1">
    <location>
        <begin position="252"/>
        <end position="276"/>
    </location>
</feature>
<sequence length="343" mass="39395">MEIEQDTSTLDLLIGFNVNLYVGEEIFKGKLIDVEPDHIILENENNNIFYYSTDHIQAIEKDTKEFPGQEATAEYLQTQSLIDLLHSLKNSWVTILCLNKQKFNGVLSQVDKSFATLISGEERIFIKLSYISNVFKGILKENNIENEAKNQDQYQAKNQDQNEEKKKEEHIEIGFNEKADHETASVLKTDLLDESSIKVVASASDKDLKVWSQSIKDIKEKLNFDITQKINTKMKKSIEDEFQLINRENESKKLNVKSRENERKPTNEVKAPKKQEPVIMGKDVVLPNSSKSPSKVGQYIPQAKNEEVKRKEDSISTSRFLGEPANLREIERTVFSGWPDPRD</sequence>
<reference evidence="3" key="1">
    <citation type="submission" date="2015-05" db="EMBL/GenBank/DDBJ databases">
        <authorList>
            <person name="Urmite Genomes"/>
        </authorList>
    </citation>
    <scope>NUCLEOTIDE SEQUENCE [LARGE SCALE GENOMIC DNA]</scope>
    <source>
        <strain evidence="3">LF1</strain>
    </source>
</reference>
<dbReference type="Proteomes" id="UP000199087">
    <property type="component" value="Unassembled WGS sequence"/>
</dbReference>
<protein>
    <submittedName>
        <fullName evidence="2">Spore coat protein B</fullName>
    </submittedName>
</protein>
<feature type="compositionally biased region" description="Basic and acidic residues" evidence="1">
    <location>
        <begin position="304"/>
        <end position="314"/>
    </location>
</feature>
<feature type="compositionally biased region" description="Basic and acidic residues" evidence="1">
    <location>
        <begin position="160"/>
        <end position="169"/>
    </location>
</feature>
<accession>A0A0U1P4E4</accession>
<evidence type="ECO:0000256" key="1">
    <source>
        <dbReference type="SAM" id="MobiDB-lite"/>
    </source>
</evidence>
<keyword evidence="2" id="KW-0167">Capsid protein</keyword>
<keyword evidence="2" id="KW-0946">Virion</keyword>